<feature type="compositionally biased region" description="Basic residues" evidence="6">
    <location>
        <begin position="137"/>
        <end position="149"/>
    </location>
</feature>
<evidence type="ECO:0000256" key="2">
    <source>
        <dbReference type="ARBA" id="ARBA00005403"/>
    </source>
</evidence>
<dbReference type="OMA" id="WSECKAG"/>
<evidence type="ECO:0000313" key="9">
    <source>
        <dbReference type="Proteomes" id="UP000504633"/>
    </source>
</evidence>
<dbReference type="AlphaFoldDB" id="A0A6J1LL05"/>
<dbReference type="GO" id="GO:0005576">
    <property type="term" value="C:extracellular region"/>
    <property type="evidence" value="ECO:0007669"/>
    <property type="project" value="UniProtKB-SubCell"/>
</dbReference>
<feature type="compositionally biased region" description="Basic residues" evidence="6">
    <location>
        <begin position="87"/>
        <end position="96"/>
    </location>
</feature>
<evidence type="ECO:0000256" key="6">
    <source>
        <dbReference type="SAM" id="MobiDB-lite"/>
    </source>
</evidence>
<feature type="region of interest" description="Disordered" evidence="6">
    <location>
        <begin position="73"/>
        <end position="158"/>
    </location>
</feature>
<evidence type="ECO:0000256" key="7">
    <source>
        <dbReference type="SAM" id="SignalP"/>
    </source>
</evidence>
<dbReference type="SUPFAM" id="SSF57288">
    <property type="entry name" value="Midkine"/>
    <property type="match status" value="1"/>
</dbReference>
<comment type="subcellular location">
    <subcellularLocation>
        <location evidence="1">Secreted</location>
    </subcellularLocation>
</comment>
<dbReference type="CTD" id="44787"/>
<dbReference type="KEGG" id="dhe:111596512"/>
<gene>
    <name evidence="10" type="primary">LOC111596512</name>
</gene>
<evidence type="ECO:0000256" key="3">
    <source>
        <dbReference type="ARBA" id="ARBA00022525"/>
    </source>
</evidence>
<keyword evidence="5" id="KW-1015">Disulfide bond</keyword>
<keyword evidence="9" id="KW-1185">Reference proteome</keyword>
<keyword evidence="3" id="KW-0964">Secreted</keyword>
<dbReference type="GO" id="GO:0048332">
    <property type="term" value="P:mesoderm morphogenesis"/>
    <property type="evidence" value="ECO:0007669"/>
    <property type="project" value="TreeGrafter"/>
</dbReference>
<feature type="compositionally biased region" description="Basic and acidic residues" evidence="6">
    <location>
        <begin position="124"/>
        <end position="136"/>
    </location>
</feature>
<evidence type="ECO:0000259" key="8">
    <source>
        <dbReference type="Pfam" id="PF01091"/>
    </source>
</evidence>
<evidence type="ECO:0000313" key="10">
    <source>
        <dbReference type="RefSeq" id="XP_023166545.2"/>
    </source>
</evidence>
<reference evidence="10" key="1">
    <citation type="submission" date="2025-08" db="UniProtKB">
        <authorList>
            <consortium name="RefSeq"/>
        </authorList>
    </citation>
    <scope>IDENTIFICATION</scope>
    <source>
        <strain evidence="10">15085-1641.00</strain>
        <tissue evidence="10">Whole body</tissue>
    </source>
</reference>
<feature type="signal peptide" evidence="7">
    <location>
        <begin position="1"/>
        <end position="31"/>
    </location>
</feature>
<keyword evidence="4 7" id="KW-0732">Signal</keyword>
<dbReference type="OrthoDB" id="8818336at2759"/>
<feature type="chain" id="PRO_5026749920" evidence="7">
    <location>
        <begin position="32"/>
        <end position="274"/>
    </location>
</feature>
<feature type="region of interest" description="Disordered" evidence="6">
    <location>
        <begin position="244"/>
        <end position="274"/>
    </location>
</feature>
<dbReference type="GO" id="GO:0008201">
    <property type="term" value="F:heparin binding"/>
    <property type="evidence" value="ECO:0007669"/>
    <property type="project" value="TreeGrafter"/>
</dbReference>
<proteinExistence type="inferred from homology"/>
<name>A0A6J1LL05_DROHY</name>
<dbReference type="GeneID" id="111596512"/>
<evidence type="ECO:0000256" key="1">
    <source>
        <dbReference type="ARBA" id="ARBA00004613"/>
    </source>
</evidence>
<evidence type="ECO:0000256" key="4">
    <source>
        <dbReference type="ARBA" id="ARBA00022729"/>
    </source>
</evidence>
<dbReference type="GO" id="GO:0008083">
    <property type="term" value="F:growth factor activity"/>
    <property type="evidence" value="ECO:0007669"/>
    <property type="project" value="InterPro"/>
</dbReference>
<sequence length="274" mass="29786">MLISTRVTLRAIVHCLLAMLALLTTLTQGHGHRGGGKTHSAALARLASGASLVLESYSGDVIVRPAREADPDKLLPVATTPVTGGNKRVKNNRKSNKANNQMQRADAAGARKPGSKKSPATGGKEQRPKPQTEEHQQHHHHRANKRSGAKAKTSENGQSCDYAKSAWSECDAKTNMRTRTITLKKVMPNCQPTRSIHKKCKKSCRYDKGTWSECKAGQMTREDKVKVSEDGSHQSCDLVRTINKKCNPGAASGGRSSKVRKHKEKGTRQTSPPA</sequence>
<accession>A0A6J1LL05</accession>
<dbReference type="Proteomes" id="UP000504633">
    <property type="component" value="Unplaced"/>
</dbReference>
<protein>
    <submittedName>
        <fullName evidence="10">Uncharacterized protein LOC111596512</fullName>
    </submittedName>
</protein>
<dbReference type="Pfam" id="PF01091">
    <property type="entry name" value="PTN_MK_C"/>
    <property type="match status" value="1"/>
</dbReference>
<dbReference type="InterPro" id="IPR020091">
    <property type="entry name" value="PTN/MK_diS_sf"/>
</dbReference>
<evidence type="ECO:0000256" key="5">
    <source>
        <dbReference type="ARBA" id="ARBA00023157"/>
    </source>
</evidence>
<dbReference type="InterPro" id="IPR038130">
    <property type="entry name" value="PTN/MK_C_dom_sf"/>
</dbReference>
<dbReference type="InterPro" id="IPR020090">
    <property type="entry name" value="PTN/MK_C_dom"/>
</dbReference>
<dbReference type="FunFam" id="2.30.90.10:FF:000001">
    <property type="entry name" value="Pleiotrophin"/>
    <property type="match status" value="1"/>
</dbReference>
<organism evidence="9 10">
    <name type="scientific">Drosophila hydei</name>
    <name type="common">Fruit fly</name>
    <dbReference type="NCBI Taxonomy" id="7224"/>
    <lineage>
        <taxon>Eukaryota</taxon>
        <taxon>Metazoa</taxon>
        <taxon>Ecdysozoa</taxon>
        <taxon>Arthropoda</taxon>
        <taxon>Hexapoda</taxon>
        <taxon>Insecta</taxon>
        <taxon>Pterygota</taxon>
        <taxon>Neoptera</taxon>
        <taxon>Endopterygota</taxon>
        <taxon>Diptera</taxon>
        <taxon>Brachycera</taxon>
        <taxon>Muscomorpha</taxon>
        <taxon>Ephydroidea</taxon>
        <taxon>Drosophilidae</taxon>
        <taxon>Drosophila</taxon>
    </lineage>
</organism>
<comment type="similarity">
    <text evidence="2">Belongs to the pleiotrophin family.</text>
</comment>
<dbReference type="RefSeq" id="XP_023166545.2">
    <property type="nucleotide sequence ID" value="XM_023310777.2"/>
</dbReference>
<dbReference type="PANTHER" id="PTHR21050:SF1">
    <property type="entry name" value="MIDKINE AND PLEIOTROPHIN 1, ISOFORM A-RELATED"/>
    <property type="match status" value="1"/>
</dbReference>
<feature type="domain" description="Pleiotrophin/Midkine C-terminal" evidence="8">
    <location>
        <begin position="157"/>
        <end position="202"/>
    </location>
</feature>
<dbReference type="PANTHER" id="PTHR21050">
    <property type="entry name" value="MIDKINE AND PLEIOTROPHIN 1, ISOFORM A-RELATED"/>
    <property type="match status" value="1"/>
</dbReference>
<dbReference type="Gene3D" id="2.30.90.10">
    <property type="entry name" value="Heparin-binding Growth Factor, Midkine, Chain A- C-terminal Domain"/>
    <property type="match status" value="2"/>
</dbReference>